<accession>A0A4D9F6J0</accession>
<evidence type="ECO:0000256" key="1">
    <source>
        <dbReference type="SAM" id="MobiDB-lite"/>
    </source>
</evidence>
<feature type="compositionally biased region" description="Basic and acidic residues" evidence="1">
    <location>
        <begin position="122"/>
        <end position="135"/>
    </location>
</feature>
<dbReference type="Proteomes" id="UP000297703">
    <property type="component" value="Unassembled WGS sequence"/>
</dbReference>
<reference evidence="2 3" key="2">
    <citation type="submission" date="2019-04" db="EMBL/GenBank/DDBJ databases">
        <title>The genome sequence of big-headed turtle.</title>
        <authorList>
            <person name="Gong S."/>
        </authorList>
    </citation>
    <scope>NUCLEOTIDE SEQUENCE [LARGE SCALE GENOMIC DNA]</scope>
    <source>
        <strain evidence="2">DO16091913</strain>
        <tissue evidence="2">Muscle</tissue>
    </source>
</reference>
<protein>
    <submittedName>
        <fullName evidence="2">Multiple epidermal growth factor-like domains protein 11</fullName>
    </submittedName>
</protein>
<dbReference type="AlphaFoldDB" id="A0A4D9F6J0"/>
<evidence type="ECO:0000313" key="3">
    <source>
        <dbReference type="Proteomes" id="UP000297703"/>
    </source>
</evidence>
<keyword evidence="3" id="KW-1185">Reference proteome</keyword>
<proteinExistence type="predicted"/>
<reference evidence="2 3" key="1">
    <citation type="submission" date="2019-04" db="EMBL/GenBank/DDBJ databases">
        <title>Draft genome of the big-headed turtle Platysternon megacephalum.</title>
        <authorList>
            <person name="Gong S."/>
        </authorList>
    </citation>
    <scope>NUCLEOTIDE SEQUENCE [LARGE SCALE GENOMIC DNA]</scope>
    <source>
        <strain evidence="2">DO16091913</strain>
        <tissue evidence="2">Muscle</tissue>
    </source>
</reference>
<gene>
    <name evidence="2" type="ORF">DR999_PMT03202</name>
</gene>
<organism evidence="2 3">
    <name type="scientific">Platysternon megacephalum</name>
    <name type="common">big-headed turtle</name>
    <dbReference type="NCBI Taxonomy" id="55544"/>
    <lineage>
        <taxon>Eukaryota</taxon>
        <taxon>Metazoa</taxon>
        <taxon>Chordata</taxon>
        <taxon>Craniata</taxon>
        <taxon>Vertebrata</taxon>
        <taxon>Euteleostomi</taxon>
        <taxon>Archelosauria</taxon>
        <taxon>Testudinata</taxon>
        <taxon>Testudines</taxon>
        <taxon>Cryptodira</taxon>
        <taxon>Durocryptodira</taxon>
        <taxon>Testudinoidea</taxon>
        <taxon>Platysternidae</taxon>
        <taxon>Platysternon</taxon>
    </lineage>
</organism>
<comment type="caution">
    <text evidence="2">The sequence shown here is derived from an EMBL/GenBank/DDBJ whole genome shotgun (WGS) entry which is preliminary data.</text>
</comment>
<evidence type="ECO:0000313" key="2">
    <source>
        <dbReference type="EMBL" id="TFK13254.1"/>
    </source>
</evidence>
<dbReference type="EMBL" id="QXTE01000016">
    <property type="protein sequence ID" value="TFK13254.1"/>
    <property type="molecule type" value="Genomic_DNA"/>
</dbReference>
<feature type="region of interest" description="Disordered" evidence="1">
    <location>
        <begin position="122"/>
        <end position="159"/>
    </location>
</feature>
<name>A0A4D9F6J0_9SAUR</name>
<sequence length="159" mass="17478">MPLPESPAPEWERRGGSGARQKGILCSPLGNNHLLPLECGAWWREARLREPGELIVADIGAALSGSGRWAAYGHPQDGSEGFALSLHRPCCVALWAKASHTGTEPRSEPQILLVKSRPRLEDVWRGRPHPREPTPGERGPWELGEPEPVPFGRLQGKHD</sequence>